<organism evidence="2 3">
    <name type="scientific">Myriangium duriaei CBS 260.36</name>
    <dbReference type="NCBI Taxonomy" id="1168546"/>
    <lineage>
        <taxon>Eukaryota</taxon>
        <taxon>Fungi</taxon>
        <taxon>Dikarya</taxon>
        <taxon>Ascomycota</taxon>
        <taxon>Pezizomycotina</taxon>
        <taxon>Dothideomycetes</taxon>
        <taxon>Dothideomycetidae</taxon>
        <taxon>Myriangiales</taxon>
        <taxon>Myriangiaceae</taxon>
        <taxon>Myriangium</taxon>
    </lineage>
</organism>
<evidence type="ECO:0000313" key="3">
    <source>
        <dbReference type="Proteomes" id="UP000799439"/>
    </source>
</evidence>
<evidence type="ECO:0000256" key="1">
    <source>
        <dbReference type="SAM" id="Phobius"/>
    </source>
</evidence>
<dbReference type="AlphaFoldDB" id="A0A9P4MKY5"/>
<keyword evidence="1" id="KW-0812">Transmembrane</keyword>
<keyword evidence="1" id="KW-1133">Transmembrane helix</keyword>
<keyword evidence="3" id="KW-1185">Reference proteome</keyword>
<gene>
    <name evidence="2" type="ORF">K461DRAFT_3581</name>
</gene>
<name>A0A9P4MKY5_9PEZI</name>
<comment type="caution">
    <text evidence="2">The sequence shown here is derived from an EMBL/GenBank/DDBJ whole genome shotgun (WGS) entry which is preliminary data.</text>
</comment>
<sequence length="87" mass="9691">MMAFQVFVLLAYIPILQCILSFFTCLDIGAIQICRRASCSHSRRVAADSQKHATSQSKVKASLIEADDQVLQKIHKAGLQLRDQLCV</sequence>
<dbReference type="Proteomes" id="UP000799439">
    <property type="component" value="Unassembled WGS sequence"/>
</dbReference>
<accession>A0A9P4MKY5</accession>
<keyword evidence="1" id="KW-0472">Membrane</keyword>
<dbReference type="EMBL" id="ML996081">
    <property type="protein sequence ID" value="KAF2156748.1"/>
    <property type="molecule type" value="Genomic_DNA"/>
</dbReference>
<proteinExistence type="predicted"/>
<reference evidence="2" key="1">
    <citation type="journal article" date="2020" name="Stud. Mycol.">
        <title>101 Dothideomycetes genomes: a test case for predicting lifestyles and emergence of pathogens.</title>
        <authorList>
            <person name="Haridas S."/>
            <person name="Albert R."/>
            <person name="Binder M."/>
            <person name="Bloem J."/>
            <person name="Labutti K."/>
            <person name="Salamov A."/>
            <person name="Andreopoulos B."/>
            <person name="Baker S."/>
            <person name="Barry K."/>
            <person name="Bills G."/>
            <person name="Bluhm B."/>
            <person name="Cannon C."/>
            <person name="Castanera R."/>
            <person name="Culley D."/>
            <person name="Daum C."/>
            <person name="Ezra D."/>
            <person name="Gonzalez J."/>
            <person name="Henrissat B."/>
            <person name="Kuo A."/>
            <person name="Liang C."/>
            <person name="Lipzen A."/>
            <person name="Lutzoni F."/>
            <person name="Magnuson J."/>
            <person name="Mondo S."/>
            <person name="Nolan M."/>
            <person name="Ohm R."/>
            <person name="Pangilinan J."/>
            <person name="Park H.-J."/>
            <person name="Ramirez L."/>
            <person name="Alfaro M."/>
            <person name="Sun H."/>
            <person name="Tritt A."/>
            <person name="Yoshinaga Y."/>
            <person name="Zwiers L.-H."/>
            <person name="Turgeon B."/>
            <person name="Goodwin S."/>
            <person name="Spatafora J."/>
            <person name="Crous P."/>
            <person name="Grigoriev I."/>
        </authorList>
    </citation>
    <scope>NUCLEOTIDE SEQUENCE</scope>
    <source>
        <strain evidence="2">CBS 260.36</strain>
    </source>
</reference>
<protein>
    <submittedName>
        <fullName evidence="2">Uncharacterized protein</fullName>
    </submittedName>
</protein>
<evidence type="ECO:0000313" key="2">
    <source>
        <dbReference type="EMBL" id="KAF2156748.1"/>
    </source>
</evidence>
<feature type="transmembrane region" description="Helical" evidence="1">
    <location>
        <begin position="6"/>
        <end position="26"/>
    </location>
</feature>